<evidence type="ECO:0000313" key="2">
    <source>
        <dbReference type="Proteomes" id="UP000029507"/>
    </source>
</evidence>
<dbReference type="EMBL" id="CP009286">
    <property type="protein sequence ID" value="AIQ64897.1"/>
    <property type="molecule type" value="Genomic_DNA"/>
</dbReference>
<dbReference type="STRING" id="169760.PSTEL_19060"/>
<dbReference type="PANTHER" id="PTHR42663:SF6">
    <property type="entry name" value="HYDROLASE C777.06C-RELATED"/>
    <property type="match status" value="1"/>
</dbReference>
<dbReference type="KEGG" id="pste:PSTEL_19060"/>
<proteinExistence type="predicted"/>
<reference evidence="1 2" key="1">
    <citation type="submission" date="2014-08" db="EMBL/GenBank/DDBJ databases">
        <title>Comparative genomics of the Paenibacillus odorifer group.</title>
        <authorList>
            <person name="den Bakker H.C."/>
            <person name="Tsai Y.-C."/>
            <person name="Martin N."/>
            <person name="Korlach J."/>
            <person name="Wiedmann M."/>
        </authorList>
    </citation>
    <scope>NUCLEOTIDE SEQUENCE [LARGE SCALE GENOMIC DNA]</scope>
    <source>
        <strain evidence="1 2">DSM 14472</strain>
    </source>
</reference>
<dbReference type="Pfam" id="PF23023">
    <property type="entry name" value="Anti-Pycsar_Apyc1"/>
    <property type="match status" value="1"/>
</dbReference>
<dbReference type="RefSeq" id="WP_038697519.1">
    <property type="nucleotide sequence ID" value="NZ_CP009286.1"/>
</dbReference>
<protein>
    <submittedName>
        <fullName evidence="1">Uncharacterized protein</fullName>
    </submittedName>
</protein>
<dbReference type="Gene3D" id="3.60.15.10">
    <property type="entry name" value="Ribonuclease Z/Hydroxyacylglutathione hydrolase-like"/>
    <property type="match status" value="1"/>
</dbReference>
<dbReference type="Proteomes" id="UP000029507">
    <property type="component" value="Chromosome"/>
</dbReference>
<dbReference type="AlphaFoldDB" id="A0A089LVK4"/>
<keyword evidence="2" id="KW-1185">Reference proteome</keyword>
<name>A0A089LVK4_9BACL</name>
<gene>
    <name evidence="1" type="ORF">PSTEL_19060</name>
</gene>
<dbReference type="SUPFAM" id="SSF56281">
    <property type="entry name" value="Metallo-hydrolase/oxidoreductase"/>
    <property type="match status" value="1"/>
</dbReference>
<organism evidence="1 2">
    <name type="scientific">Paenibacillus stellifer</name>
    <dbReference type="NCBI Taxonomy" id="169760"/>
    <lineage>
        <taxon>Bacteria</taxon>
        <taxon>Bacillati</taxon>
        <taxon>Bacillota</taxon>
        <taxon>Bacilli</taxon>
        <taxon>Bacillales</taxon>
        <taxon>Paenibacillaceae</taxon>
        <taxon>Paenibacillus</taxon>
    </lineage>
</organism>
<accession>A0A089LVK4</accession>
<dbReference type="PANTHER" id="PTHR42663">
    <property type="entry name" value="HYDROLASE C777.06C-RELATED-RELATED"/>
    <property type="match status" value="1"/>
</dbReference>
<dbReference type="HOGENOM" id="CLU_044538_4_0_9"/>
<dbReference type="InterPro" id="IPR036866">
    <property type="entry name" value="RibonucZ/Hydroxyglut_hydro"/>
</dbReference>
<evidence type="ECO:0000313" key="1">
    <source>
        <dbReference type="EMBL" id="AIQ64897.1"/>
    </source>
</evidence>
<sequence length="275" mass="31086">MKLQYLGTAAADGWPALFCKCEPCEAARRAGGKNIRTRSQSIIDDCLLVDMPPDTYYHALKYNVDLSAIGHILITHSHEDHFYPADMILKAEPYAHLGEAKSISVYGNRVIVDMLRQAMDSSGIEDIEDYINPVYVEPFVPFAIGPYTVTPLPAYHMPNEECYIYCIEKDGKRLLYGHDTGVFPQPTAEYIARTFFHLVSLDCTFCLRPWEHGHLGLPNNAEIRKEMLEQGSADQNTMFVINHFSHNGYTIHDELVPHAEKLGFITAFDGMIIEV</sequence>